<dbReference type="Pfam" id="PF00892">
    <property type="entry name" value="EamA"/>
    <property type="match status" value="2"/>
</dbReference>
<evidence type="ECO:0000256" key="2">
    <source>
        <dbReference type="ARBA" id="ARBA00022475"/>
    </source>
</evidence>
<name>A0A7M3T5R5_9RHOB</name>
<reference evidence="8 9" key="1">
    <citation type="submission" date="2020-02" db="EMBL/GenBank/DDBJ databases">
        <title>complete genome sequence of Rhodobacteraceae bacterium.</title>
        <authorList>
            <person name="Park J."/>
            <person name="Kim Y.-S."/>
            <person name="Kim K.-H."/>
        </authorList>
    </citation>
    <scope>NUCLEOTIDE SEQUENCE [LARGE SCALE GENOMIC DNA]</scope>
    <source>
        <strain evidence="8 9">RR4-56</strain>
    </source>
</reference>
<feature type="transmembrane region" description="Helical" evidence="6">
    <location>
        <begin position="247"/>
        <end position="270"/>
    </location>
</feature>
<feature type="transmembrane region" description="Helical" evidence="6">
    <location>
        <begin position="130"/>
        <end position="147"/>
    </location>
</feature>
<evidence type="ECO:0000256" key="4">
    <source>
        <dbReference type="ARBA" id="ARBA00022989"/>
    </source>
</evidence>
<feature type="transmembrane region" description="Helical" evidence="6">
    <location>
        <begin position="77"/>
        <end position="98"/>
    </location>
</feature>
<keyword evidence="2" id="KW-1003">Cell membrane</keyword>
<feature type="transmembrane region" description="Helical" evidence="6">
    <location>
        <begin position="214"/>
        <end position="235"/>
    </location>
</feature>
<dbReference type="PANTHER" id="PTHR32322">
    <property type="entry name" value="INNER MEMBRANE TRANSPORTER"/>
    <property type="match status" value="1"/>
</dbReference>
<dbReference type="InterPro" id="IPR037185">
    <property type="entry name" value="EmrE-like"/>
</dbReference>
<dbReference type="EMBL" id="CP049056">
    <property type="protein sequence ID" value="QIE57346.1"/>
    <property type="molecule type" value="Genomic_DNA"/>
</dbReference>
<feature type="transmembrane region" description="Helical" evidence="6">
    <location>
        <begin position="104"/>
        <end position="123"/>
    </location>
</feature>
<dbReference type="GO" id="GO:0005886">
    <property type="term" value="C:plasma membrane"/>
    <property type="evidence" value="ECO:0007669"/>
    <property type="project" value="UniProtKB-SubCell"/>
</dbReference>
<feature type="transmembrane region" description="Helical" evidence="6">
    <location>
        <begin position="189"/>
        <end position="208"/>
    </location>
</feature>
<dbReference type="KEGG" id="hdh:G5B40_18985"/>
<organism evidence="8 9">
    <name type="scientific">Pikeienuella piscinae</name>
    <dbReference type="NCBI Taxonomy" id="2748098"/>
    <lineage>
        <taxon>Bacteria</taxon>
        <taxon>Pseudomonadati</taxon>
        <taxon>Pseudomonadota</taxon>
        <taxon>Alphaproteobacteria</taxon>
        <taxon>Rhodobacterales</taxon>
        <taxon>Paracoccaceae</taxon>
        <taxon>Pikeienuella</taxon>
    </lineage>
</organism>
<feature type="transmembrane region" description="Helical" evidence="6">
    <location>
        <begin position="282"/>
        <end position="303"/>
    </location>
</feature>
<keyword evidence="9" id="KW-1185">Reference proteome</keyword>
<dbReference type="SUPFAM" id="SSF103481">
    <property type="entry name" value="Multidrug resistance efflux transporter EmrE"/>
    <property type="match status" value="2"/>
</dbReference>
<evidence type="ECO:0000256" key="5">
    <source>
        <dbReference type="ARBA" id="ARBA00023136"/>
    </source>
</evidence>
<feature type="transmembrane region" description="Helical" evidence="6">
    <location>
        <begin position="42"/>
        <end position="65"/>
    </location>
</feature>
<proteinExistence type="predicted"/>
<dbReference type="InterPro" id="IPR050638">
    <property type="entry name" value="AA-Vitamin_Transporters"/>
</dbReference>
<keyword evidence="3 6" id="KW-0812">Transmembrane</keyword>
<sequence length="308" mass="32215">MQTSSPPATSRLTGYFMLASLGPFWGLNWPGMKIALEELPVWWFRSFSVGAGAAGLLLIAALSGLRVWPARADLRPLLICALFNIIGWHILTAYGVSLMPAGRASIIAFTMPVWAAMLAALILGEPITPWKIAGLILGVAGLGALIGPDLAALGATPTGALFMLGASISWAAGAVLFKKFAWTLPVASAVGWQLAIGALVITSFAAALEPSPNLTALSWRAICALAYLFAIPMIYCQWAFFSVVQIFPAAIASIGTLAVPVVGVFSSAWILGEPIGVRDVVALALIFMALFVVLVAPGLAGGWRARPS</sequence>
<protein>
    <submittedName>
        <fullName evidence="8">DMT family transporter</fullName>
    </submittedName>
</protein>
<evidence type="ECO:0000256" key="6">
    <source>
        <dbReference type="SAM" id="Phobius"/>
    </source>
</evidence>
<dbReference type="AlphaFoldDB" id="A0A7M3T5R5"/>
<dbReference type="RefSeq" id="WP_165102120.1">
    <property type="nucleotide sequence ID" value="NZ_CP049056.1"/>
</dbReference>
<comment type="subcellular location">
    <subcellularLocation>
        <location evidence="1">Cell membrane</location>
        <topology evidence="1">Multi-pass membrane protein</topology>
    </subcellularLocation>
</comment>
<dbReference type="Proteomes" id="UP000503336">
    <property type="component" value="Chromosome"/>
</dbReference>
<feature type="transmembrane region" description="Helical" evidence="6">
    <location>
        <begin position="159"/>
        <end position="177"/>
    </location>
</feature>
<dbReference type="InterPro" id="IPR000620">
    <property type="entry name" value="EamA_dom"/>
</dbReference>
<evidence type="ECO:0000259" key="7">
    <source>
        <dbReference type="Pfam" id="PF00892"/>
    </source>
</evidence>
<gene>
    <name evidence="8" type="ORF">G5B40_18985</name>
</gene>
<evidence type="ECO:0000313" key="8">
    <source>
        <dbReference type="EMBL" id="QIE57346.1"/>
    </source>
</evidence>
<keyword evidence="4 6" id="KW-1133">Transmembrane helix</keyword>
<accession>A0A7M3T5R5</accession>
<keyword evidence="5 6" id="KW-0472">Membrane</keyword>
<feature type="domain" description="EamA" evidence="7">
    <location>
        <begin position="158"/>
        <end position="294"/>
    </location>
</feature>
<evidence type="ECO:0000256" key="3">
    <source>
        <dbReference type="ARBA" id="ARBA00022692"/>
    </source>
</evidence>
<feature type="transmembrane region" description="Helical" evidence="6">
    <location>
        <begin position="12"/>
        <end position="30"/>
    </location>
</feature>
<evidence type="ECO:0000313" key="9">
    <source>
        <dbReference type="Proteomes" id="UP000503336"/>
    </source>
</evidence>
<feature type="domain" description="EamA" evidence="7">
    <location>
        <begin position="13"/>
        <end position="142"/>
    </location>
</feature>
<evidence type="ECO:0000256" key="1">
    <source>
        <dbReference type="ARBA" id="ARBA00004651"/>
    </source>
</evidence>
<dbReference type="PANTHER" id="PTHR32322:SF18">
    <property type="entry name" value="S-ADENOSYLMETHIONINE_S-ADENOSYLHOMOCYSTEINE TRANSPORTER"/>
    <property type="match status" value="1"/>
</dbReference>